<keyword evidence="3" id="KW-1185">Reference proteome</keyword>
<sequence>MRHSHRLRQTSTVTKPSVIDANESVGPLCSRSIKGMKLKDIMLDTRTTRMTRLMVLLRRGAGAGNLEKARRCRSHSPFSSLGLQRAPERIHAVRLVQAPSSRQRVHHSLRGASPTCEPGDFKSALGSKR</sequence>
<accession>A0A9N7VCC8</accession>
<evidence type="ECO:0000313" key="3">
    <source>
        <dbReference type="Proteomes" id="UP001153269"/>
    </source>
</evidence>
<gene>
    <name evidence="2" type="ORF">PLEPLA_LOCUS34455</name>
</gene>
<comment type="caution">
    <text evidence="2">The sequence shown here is derived from an EMBL/GenBank/DDBJ whole genome shotgun (WGS) entry which is preliminary data.</text>
</comment>
<organism evidence="2 3">
    <name type="scientific">Pleuronectes platessa</name>
    <name type="common">European plaice</name>
    <dbReference type="NCBI Taxonomy" id="8262"/>
    <lineage>
        <taxon>Eukaryota</taxon>
        <taxon>Metazoa</taxon>
        <taxon>Chordata</taxon>
        <taxon>Craniata</taxon>
        <taxon>Vertebrata</taxon>
        <taxon>Euteleostomi</taxon>
        <taxon>Actinopterygii</taxon>
        <taxon>Neopterygii</taxon>
        <taxon>Teleostei</taxon>
        <taxon>Neoteleostei</taxon>
        <taxon>Acanthomorphata</taxon>
        <taxon>Carangaria</taxon>
        <taxon>Pleuronectiformes</taxon>
        <taxon>Pleuronectoidei</taxon>
        <taxon>Pleuronectidae</taxon>
        <taxon>Pleuronectes</taxon>
    </lineage>
</organism>
<dbReference type="Proteomes" id="UP001153269">
    <property type="component" value="Unassembled WGS sequence"/>
</dbReference>
<reference evidence="2" key="1">
    <citation type="submission" date="2020-03" db="EMBL/GenBank/DDBJ databases">
        <authorList>
            <person name="Weist P."/>
        </authorList>
    </citation>
    <scope>NUCLEOTIDE SEQUENCE</scope>
</reference>
<evidence type="ECO:0000256" key="1">
    <source>
        <dbReference type="SAM" id="MobiDB-lite"/>
    </source>
</evidence>
<protein>
    <submittedName>
        <fullName evidence="2">Uncharacterized protein</fullName>
    </submittedName>
</protein>
<name>A0A9N7VCC8_PLEPL</name>
<evidence type="ECO:0000313" key="2">
    <source>
        <dbReference type="EMBL" id="CAB1446732.1"/>
    </source>
</evidence>
<dbReference type="EMBL" id="CADEAL010003925">
    <property type="protein sequence ID" value="CAB1446732.1"/>
    <property type="molecule type" value="Genomic_DNA"/>
</dbReference>
<dbReference type="AlphaFoldDB" id="A0A9N7VCC8"/>
<proteinExistence type="predicted"/>
<feature type="region of interest" description="Disordered" evidence="1">
    <location>
        <begin position="97"/>
        <end position="129"/>
    </location>
</feature>